<sequence>MSNFSHALDTRFSLIDILGGRYRVKLRTALPAIFSLTSFLFFVVLVLTLWISDPLDYHDYIAPGGALLMWSTGTVIIVCTYVGGLILWASTPLSLKFPIPITLAGLPAFALSTLYHRILGEIFSGGEWTQELWPSHVFLFVTQIGFEVLYLRYGLPKSFQDIADRKDAAAQEAAKAAEPVVADDTPSSSKHITLPGEAAIVLEDVWLVRALEHYVEIHTEESAQRVVRARIADFIAQVGHDHGIQTHRSWWVSARAAKQLISENGKRFLELHDGQKIPVSRGRLADVQEWLSENIGL</sequence>
<protein>
    <recommendedName>
        <fullName evidence="2">HTH LytTR-type domain-containing protein</fullName>
    </recommendedName>
</protein>
<dbReference type="PROSITE" id="PS50930">
    <property type="entry name" value="HTH_LYTTR"/>
    <property type="match status" value="1"/>
</dbReference>
<feature type="transmembrane region" description="Helical" evidence="1">
    <location>
        <begin position="29"/>
        <end position="52"/>
    </location>
</feature>
<dbReference type="AlphaFoldDB" id="A0A1M4N341"/>
<dbReference type="Gene3D" id="2.40.50.1020">
    <property type="entry name" value="LytTr DNA-binding domain"/>
    <property type="match status" value="1"/>
</dbReference>
<dbReference type="Pfam" id="PF04397">
    <property type="entry name" value="LytTR"/>
    <property type="match status" value="1"/>
</dbReference>
<gene>
    <name evidence="3" type="ORF">KARMA_2718</name>
</gene>
<name>A0A1M4N341_9RHOB</name>
<evidence type="ECO:0000259" key="2">
    <source>
        <dbReference type="PROSITE" id="PS50930"/>
    </source>
</evidence>
<feature type="transmembrane region" description="Helical" evidence="1">
    <location>
        <begin position="67"/>
        <end position="90"/>
    </location>
</feature>
<dbReference type="Proteomes" id="UP000184085">
    <property type="component" value="Unassembled WGS sequence"/>
</dbReference>
<dbReference type="RefSeq" id="WP_072707115.1">
    <property type="nucleotide sequence ID" value="NZ_FMJB01000055.1"/>
</dbReference>
<dbReference type="EMBL" id="FMJB01000055">
    <property type="protein sequence ID" value="SCM68497.1"/>
    <property type="molecule type" value="Genomic_DNA"/>
</dbReference>
<evidence type="ECO:0000256" key="1">
    <source>
        <dbReference type="SAM" id="Phobius"/>
    </source>
</evidence>
<dbReference type="SMART" id="SM00850">
    <property type="entry name" value="LytTR"/>
    <property type="match status" value="1"/>
</dbReference>
<feature type="domain" description="HTH LytTR-type" evidence="2">
    <location>
        <begin position="202"/>
        <end position="293"/>
    </location>
</feature>
<evidence type="ECO:0000313" key="4">
    <source>
        <dbReference type="Proteomes" id="UP000184085"/>
    </source>
</evidence>
<proteinExistence type="predicted"/>
<organism evidence="3 4">
    <name type="scientific">Donghicola eburneus</name>
    <dbReference type="NCBI Taxonomy" id="393278"/>
    <lineage>
        <taxon>Bacteria</taxon>
        <taxon>Pseudomonadati</taxon>
        <taxon>Pseudomonadota</taxon>
        <taxon>Alphaproteobacteria</taxon>
        <taxon>Rhodobacterales</taxon>
        <taxon>Roseobacteraceae</taxon>
        <taxon>Donghicola</taxon>
    </lineage>
</organism>
<accession>A0A1M4N341</accession>
<evidence type="ECO:0000313" key="3">
    <source>
        <dbReference type="EMBL" id="SCM68497.1"/>
    </source>
</evidence>
<feature type="transmembrane region" description="Helical" evidence="1">
    <location>
        <begin position="97"/>
        <end position="116"/>
    </location>
</feature>
<dbReference type="InterPro" id="IPR007492">
    <property type="entry name" value="LytTR_DNA-bd_dom"/>
</dbReference>
<dbReference type="GO" id="GO:0003677">
    <property type="term" value="F:DNA binding"/>
    <property type="evidence" value="ECO:0007669"/>
    <property type="project" value="InterPro"/>
</dbReference>
<keyword evidence="1" id="KW-0472">Membrane</keyword>
<keyword evidence="4" id="KW-1185">Reference proteome</keyword>
<reference evidence="4" key="1">
    <citation type="submission" date="2016-09" db="EMBL/GenBank/DDBJ databases">
        <authorList>
            <person name="Wibberg D."/>
        </authorList>
    </citation>
    <scope>NUCLEOTIDE SEQUENCE [LARGE SCALE GENOMIC DNA]</scope>
</reference>
<keyword evidence="1" id="KW-0812">Transmembrane</keyword>
<keyword evidence="1" id="KW-1133">Transmembrane helix</keyword>